<proteinExistence type="predicted"/>
<sequence length="99" mass="10535">MAKWLVLSSLSQRKRGSPANRLGLWDSAGRRSNGLALTRHPGAHLATDPPVPFGSDDVITVPGQMEEVPAGYDRYIDSPGLLAKSSGAVADKRKKPNNG</sequence>
<reference evidence="2" key="1">
    <citation type="submission" date="2022-11" db="UniProtKB">
        <authorList>
            <consortium name="WormBaseParasite"/>
        </authorList>
    </citation>
    <scope>IDENTIFICATION</scope>
</reference>
<evidence type="ECO:0000313" key="1">
    <source>
        <dbReference type="Proteomes" id="UP000887572"/>
    </source>
</evidence>
<protein>
    <submittedName>
        <fullName evidence="2">Uncharacterized protein</fullName>
    </submittedName>
</protein>
<dbReference type="WBParaSite" id="Gr19_v10_g6620.t1">
    <property type="protein sequence ID" value="Gr19_v10_g6620.t1"/>
    <property type="gene ID" value="Gr19_v10_g6620"/>
</dbReference>
<evidence type="ECO:0000313" key="2">
    <source>
        <dbReference type="WBParaSite" id="Gr19_v10_g6620.t1"/>
    </source>
</evidence>
<dbReference type="AlphaFoldDB" id="A0A914I4T7"/>
<accession>A0A914I4T7</accession>
<dbReference type="Proteomes" id="UP000887572">
    <property type="component" value="Unplaced"/>
</dbReference>
<organism evidence="1 2">
    <name type="scientific">Globodera rostochiensis</name>
    <name type="common">Golden nematode worm</name>
    <name type="synonym">Heterodera rostochiensis</name>
    <dbReference type="NCBI Taxonomy" id="31243"/>
    <lineage>
        <taxon>Eukaryota</taxon>
        <taxon>Metazoa</taxon>
        <taxon>Ecdysozoa</taxon>
        <taxon>Nematoda</taxon>
        <taxon>Chromadorea</taxon>
        <taxon>Rhabditida</taxon>
        <taxon>Tylenchina</taxon>
        <taxon>Tylenchomorpha</taxon>
        <taxon>Tylenchoidea</taxon>
        <taxon>Heteroderidae</taxon>
        <taxon>Heteroderinae</taxon>
        <taxon>Globodera</taxon>
    </lineage>
</organism>
<keyword evidence="1" id="KW-1185">Reference proteome</keyword>
<name>A0A914I4T7_GLORO</name>